<dbReference type="RefSeq" id="WP_164650396.1">
    <property type="nucleotide sequence ID" value="NZ_CP047476.1"/>
</dbReference>
<feature type="domain" description="Alcohol dehydrogenase-like C-terminal" evidence="2">
    <location>
        <begin position="196"/>
        <end position="330"/>
    </location>
</feature>
<name>A0A7Z2T6Z4_9VIBR</name>
<proteinExistence type="predicted"/>
<dbReference type="AlphaFoldDB" id="A0A7Z2T6Z4"/>
<organism evidence="4 5">
    <name type="scientific">Vibrio astriarenae</name>
    <dbReference type="NCBI Taxonomy" id="1481923"/>
    <lineage>
        <taxon>Bacteria</taxon>
        <taxon>Pseudomonadati</taxon>
        <taxon>Pseudomonadota</taxon>
        <taxon>Gammaproteobacteria</taxon>
        <taxon>Vibrionales</taxon>
        <taxon>Vibrionaceae</taxon>
        <taxon>Vibrio</taxon>
    </lineage>
</organism>
<dbReference type="InterPro" id="IPR013149">
    <property type="entry name" value="ADH-like_C"/>
</dbReference>
<evidence type="ECO:0000313" key="5">
    <source>
        <dbReference type="Proteomes" id="UP000464262"/>
    </source>
</evidence>
<protein>
    <submittedName>
        <fullName evidence="4">Zinc-binding dehydrogenase</fullName>
    </submittedName>
</protein>
<dbReference type="Gene3D" id="3.90.180.10">
    <property type="entry name" value="Medium-chain alcohol dehydrogenases, catalytic domain"/>
    <property type="match status" value="1"/>
</dbReference>
<evidence type="ECO:0000256" key="1">
    <source>
        <dbReference type="ARBA" id="ARBA00023002"/>
    </source>
</evidence>
<dbReference type="PANTHER" id="PTHR43401:SF2">
    <property type="entry name" value="L-THREONINE 3-DEHYDROGENASE"/>
    <property type="match status" value="1"/>
</dbReference>
<dbReference type="KEGG" id="vas:GT360_18340"/>
<feature type="domain" description="Alcohol dehydrogenase-like N-terminal" evidence="3">
    <location>
        <begin position="32"/>
        <end position="146"/>
    </location>
</feature>
<dbReference type="Pfam" id="PF00107">
    <property type="entry name" value="ADH_zinc_N"/>
    <property type="match status" value="1"/>
</dbReference>
<dbReference type="Gene3D" id="3.40.50.720">
    <property type="entry name" value="NAD(P)-binding Rossmann-like Domain"/>
    <property type="match status" value="1"/>
</dbReference>
<dbReference type="Proteomes" id="UP000464262">
    <property type="component" value="Chromosome 2"/>
</dbReference>
<dbReference type="GO" id="GO:0016491">
    <property type="term" value="F:oxidoreductase activity"/>
    <property type="evidence" value="ECO:0007669"/>
    <property type="project" value="UniProtKB-KW"/>
</dbReference>
<dbReference type="PANTHER" id="PTHR43401">
    <property type="entry name" value="L-THREONINE 3-DEHYDROGENASE"/>
    <property type="match status" value="1"/>
</dbReference>
<evidence type="ECO:0000259" key="2">
    <source>
        <dbReference type="Pfam" id="PF00107"/>
    </source>
</evidence>
<dbReference type="EMBL" id="CP047476">
    <property type="protein sequence ID" value="QIA65496.1"/>
    <property type="molecule type" value="Genomic_DNA"/>
</dbReference>
<keyword evidence="5" id="KW-1185">Reference proteome</keyword>
<dbReference type="InterPro" id="IPR013154">
    <property type="entry name" value="ADH-like_N"/>
</dbReference>
<dbReference type="Pfam" id="PF08240">
    <property type="entry name" value="ADH_N"/>
    <property type="match status" value="1"/>
</dbReference>
<accession>A0A7Z2T6Z4</accession>
<dbReference type="InterPro" id="IPR011032">
    <property type="entry name" value="GroES-like_sf"/>
</dbReference>
<evidence type="ECO:0000313" key="4">
    <source>
        <dbReference type="EMBL" id="QIA65496.1"/>
    </source>
</evidence>
<dbReference type="InterPro" id="IPR050129">
    <property type="entry name" value="Zn_alcohol_dh"/>
</dbReference>
<dbReference type="InterPro" id="IPR036291">
    <property type="entry name" value="NAD(P)-bd_dom_sf"/>
</dbReference>
<dbReference type="SUPFAM" id="SSF50129">
    <property type="entry name" value="GroES-like"/>
    <property type="match status" value="1"/>
</dbReference>
<evidence type="ECO:0000259" key="3">
    <source>
        <dbReference type="Pfam" id="PF08240"/>
    </source>
</evidence>
<sequence length="373" mass="40352">MTIAVPEKAKVAVLTDLKTFEFKHYPLPDIQDDEILVKVEGCGVCGTDVHEYRNDPFGVMPIVLGHEGTGKIVKLGKNFKTDTTGKALEVGSKIITSIIPCGECEPCKSTPARTNLCENMGCYGLMGDQPENRFNGWFGDYLVIKPGSTLFNVSEFSLKERILIEPVAVAVHAVERAKTTNLLNFASPVVIQGAGPIGLSVIAVLKTLGVQNIIAVDGQASRLELAKELGATEVVNFMDFDSTDDLVAKVQSLTKGRGAKFAFQCTGVPTAASTIFKLIERGGGLCEVGFFVNNGETSFNPHIDICNKEITMVGSWAYSPEDYPNAIECMKGIKSIGLPIEKLVTHEFALDEITEAVETNIRMEGIKVITVNE</sequence>
<reference evidence="4 5" key="1">
    <citation type="submission" date="2020-01" db="EMBL/GenBank/DDBJ databases">
        <title>Whole genome and functional gene identification of agarase of Vibrio HN897.</title>
        <authorList>
            <person name="Liu Y."/>
            <person name="Zhao Z."/>
        </authorList>
    </citation>
    <scope>NUCLEOTIDE SEQUENCE [LARGE SCALE GENOMIC DNA]</scope>
    <source>
        <strain evidence="4 5">HN897</strain>
    </source>
</reference>
<gene>
    <name evidence="4" type="ORF">GT360_18340</name>
</gene>
<keyword evidence="1" id="KW-0560">Oxidoreductase</keyword>
<dbReference type="SUPFAM" id="SSF51735">
    <property type="entry name" value="NAD(P)-binding Rossmann-fold domains"/>
    <property type="match status" value="1"/>
</dbReference>